<comment type="subcellular location">
    <subcellularLocation>
        <location evidence="1">Membrane</location>
        <topology evidence="1">Multi-pass membrane protein</topology>
    </subcellularLocation>
</comment>
<evidence type="ECO:0000256" key="2">
    <source>
        <dbReference type="ARBA" id="ARBA00005675"/>
    </source>
</evidence>
<keyword evidence="5" id="KW-0067">ATP-binding</keyword>
<feature type="transmembrane region" description="Helical" evidence="9">
    <location>
        <begin position="839"/>
        <end position="861"/>
    </location>
</feature>
<dbReference type="InterPro" id="IPR008250">
    <property type="entry name" value="ATPase_P-typ_transduc_dom_A_sf"/>
</dbReference>
<dbReference type="Pfam" id="PF08282">
    <property type="entry name" value="Hydrolase_3"/>
    <property type="match status" value="1"/>
</dbReference>
<dbReference type="Pfam" id="PF00122">
    <property type="entry name" value="E1-E2_ATPase"/>
    <property type="match status" value="1"/>
</dbReference>
<keyword evidence="6" id="KW-1278">Translocase</keyword>
<name>A0ABT0T779_9GAMM</name>
<dbReference type="InterPro" id="IPR044492">
    <property type="entry name" value="P_typ_ATPase_HD_dom"/>
</dbReference>
<evidence type="ECO:0000256" key="7">
    <source>
        <dbReference type="ARBA" id="ARBA00022989"/>
    </source>
</evidence>
<dbReference type="Gene3D" id="2.70.150.10">
    <property type="entry name" value="Calcium-transporting ATPase, cytoplasmic transduction domain A"/>
    <property type="match status" value="1"/>
</dbReference>
<feature type="transmembrane region" description="Helical" evidence="9">
    <location>
        <begin position="94"/>
        <end position="110"/>
    </location>
</feature>
<evidence type="ECO:0000256" key="4">
    <source>
        <dbReference type="ARBA" id="ARBA00022741"/>
    </source>
</evidence>
<dbReference type="InterPro" id="IPR006068">
    <property type="entry name" value="ATPase_P-typ_cation-transptr_C"/>
</dbReference>
<dbReference type="SFLD" id="SFLDF00027">
    <property type="entry name" value="p-type_atpase"/>
    <property type="match status" value="1"/>
</dbReference>
<feature type="domain" description="Cation-transporting P-type ATPase N-terminal" evidence="10">
    <location>
        <begin position="17"/>
        <end position="90"/>
    </location>
</feature>
<dbReference type="InterPro" id="IPR036412">
    <property type="entry name" value="HAD-like_sf"/>
</dbReference>
<feature type="transmembrane region" description="Helical" evidence="9">
    <location>
        <begin position="737"/>
        <end position="756"/>
    </location>
</feature>
<dbReference type="PRINTS" id="PR00120">
    <property type="entry name" value="HATPASE"/>
</dbReference>
<evidence type="ECO:0000256" key="3">
    <source>
        <dbReference type="ARBA" id="ARBA00022692"/>
    </source>
</evidence>
<comment type="caution">
    <text evidence="11">The sequence shown here is derived from an EMBL/GenBank/DDBJ whole genome shotgun (WGS) entry which is preliminary data.</text>
</comment>
<feature type="transmembrane region" description="Helical" evidence="9">
    <location>
        <begin position="257"/>
        <end position="275"/>
    </location>
</feature>
<evidence type="ECO:0000313" key="12">
    <source>
        <dbReference type="Proteomes" id="UP001165369"/>
    </source>
</evidence>
<dbReference type="SFLD" id="SFLDG00002">
    <property type="entry name" value="C1.7:_P-type_atpase_like"/>
    <property type="match status" value="1"/>
</dbReference>
<dbReference type="EMBL" id="JAMJPK010000011">
    <property type="protein sequence ID" value="MCL7942230.1"/>
    <property type="molecule type" value="Genomic_DNA"/>
</dbReference>
<dbReference type="CDD" id="cd02080">
    <property type="entry name" value="P-type_ATPase_cation"/>
    <property type="match status" value="1"/>
</dbReference>
<dbReference type="SUPFAM" id="SSF81660">
    <property type="entry name" value="Metal cation-transporting ATPase, ATP-binding domain N"/>
    <property type="match status" value="1"/>
</dbReference>
<evidence type="ECO:0000259" key="10">
    <source>
        <dbReference type="SMART" id="SM00831"/>
    </source>
</evidence>
<evidence type="ECO:0000256" key="9">
    <source>
        <dbReference type="SAM" id="Phobius"/>
    </source>
</evidence>
<dbReference type="PANTHER" id="PTHR43294:SF20">
    <property type="entry name" value="P-TYPE ATPASE"/>
    <property type="match status" value="1"/>
</dbReference>
<dbReference type="SUPFAM" id="SSF81665">
    <property type="entry name" value="Calcium ATPase, transmembrane domain M"/>
    <property type="match status" value="1"/>
</dbReference>
<feature type="transmembrane region" description="Helical" evidence="9">
    <location>
        <begin position="704"/>
        <end position="725"/>
    </location>
</feature>
<dbReference type="RefSeq" id="WP_250063822.1">
    <property type="nucleotide sequence ID" value="NZ_JAMJPK010000011.1"/>
</dbReference>
<dbReference type="InterPro" id="IPR023214">
    <property type="entry name" value="HAD_sf"/>
</dbReference>
<keyword evidence="7 9" id="KW-1133">Transmembrane helix</keyword>
<comment type="similarity">
    <text evidence="2">Belongs to the cation transport ATPase (P-type) (TC 3.A.3) family. Type IIA subfamily.</text>
</comment>
<feature type="transmembrane region" description="Helical" evidence="9">
    <location>
        <begin position="70"/>
        <end position="88"/>
    </location>
</feature>
<evidence type="ECO:0000256" key="1">
    <source>
        <dbReference type="ARBA" id="ARBA00004141"/>
    </source>
</evidence>
<accession>A0ABT0T779</accession>
<dbReference type="SMART" id="SM00831">
    <property type="entry name" value="Cation_ATPase_N"/>
    <property type="match status" value="1"/>
</dbReference>
<proteinExistence type="inferred from homology"/>
<feature type="transmembrane region" description="Helical" evidence="9">
    <location>
        <begin position="881"/>
        <end position="902"/>
    </location>
</feature>
<keyword evidence="4" id="KW-0547">Nucleotide-binding</keyword>
<dbReference type="InterPro" id="IPR023298">
    <property type="entry name" value="ATPase_P-typ_TM_dom_sf"/>
</dbReference>
<dbReference type="Proteomes" id="UP001165369">
    <property type="component" value="Unassembled WGS sequence"/>
</dbReference>
<dbReference type="Pfam" id="PF13246">
    <property type="entry name" value="Cation_ATPase"/>
    <property type="match status" value="1"/>
</dbReference>
<keyword evidence="12" id="KW-1185">Reference proteome</keyword>
<dbReference type="InterPro" id="IPR023299">
    <property type="entry name" value="ATPase_P-typ_cyto_dom_N"/>
</dbReference>
<reference evidence="11" key="1">
    <citation type="submission" date="2022-05" db="EMBL/GenBank/DDBJ databases">
        <title>Halomonas geminus sp. nov. and Halomonas llamarensis sp. nov. isolated from high-altitude salars of the Atacama Desert.</title>
        <authorList>
            <person name="Hintersatz C."/>
            <person name="Rojas L.A."/>
            <person name="Wei T.-S."/>
            <person name="Kutschke S."/>
            <person name="Lehmann F."/>
            <person name="Jain R."/>
            <person name="Pollmann K."/>
        </authorList>
    </citation>
    <scope>NUCLEOTIDE SEQUENCE</scope>
    <source>
        <strain evidence="11">ATCH28</strain>
    </source>
</reference>
<feature type="transmembrane region" description="Helical" evidence="9">
    <location>
        <begin position="287"/>
        <end position="312"/>
    </location>
</feature>
<dbReference type="Gene3D" id="3.40.50.1000">
    <property type="entry name" value="HAD superfamily/HAD-like"/>
    <property type="match status" value="1"/>
</dbReference>
<dbReference type="SUPFAM" id="SSF56784">
    <property type="entry name" value="HAD-like"/>
    <property type="match status" value="1"/>
</dbReference>
<dbReference type="InterPro" id="IPR001757">
    <property type="entry name" value="P_typ_ATPase"/>
</dbReference>
<dbReference type="PROSITE" id="PS00154">
    <property type="entry name" value="ATPASE_E1_E2"/>
    <property type="match status" value="1"/>
</dbReference>
<dbReference type="Pfam" id="PF00690">
    <property type="entry name" value="Cation_ATPase_N"/>
    <property type="match status" value="1"/>
</dbReference>
<dbReference type="PRINTS" id="PR00119">
    <property type="entry name" value="CATATPASE"/>
</dbReference>
<dbReference type="SFLD" id="SFLDS00003">
    <property type="entry name" value="Haloacid_Dehalogenase"/>
    <property type="match status" value="1"/>
</dbReference>
<dbReference type="InterPro" id="IPR050510">
    <property type="entry name" value="Cation_transp_ATPase_P-type"/>
</dbReference>
<dbReference type="Gene3D" id="1.20.1110.10">
    <property type="entry name" value="Calcium-transporting ATPase, transmembrane domain"/>
    <property type="match status" value="1"/>
</dbReference>
<feature type="transmembrane region" description="Helical" evidence="9">
    <location>
        <begin position="777"/>
        <end position="796"/>
    </location>
</feature>
<protein>
    <submittedName>
        <fullName evidence="11">Cation-transporting P-type ATPase</fullName>
    </submittedName>
</protein>
<dbReference type="InterPro" id="IPR018303">
    <property type="entry name" value="ATPase_P-typ_P_site"/>
</dbReference>
<keyword evidence="3 9" id="KW-0812">Transmembrane</keyword>
<evidence type="ECO:0000256" key="6">
    <source>
        <dbReference type="ARBA" id="ARBA00022967"/>
    </source>
</evidence>
<gene>
    <name evidence="11" type="ORF">M8009_18275</name>
</gene>
<dbReference type="NCBIfam" id="TIGR01494">
    <property type="entry name" value="ATPase_P-type"/>
    <property type="match status" value="2"/>
</dbReference>
<dbReference type="Gene3D" id="3.40.1110.10">
    <property type="entry name" value="Calcium-transporting ATPase, cytoplasmic domain N"/>
    <property type="match status" value="1"/>
</dbReference>
<dbReference type="InterPro" id="IPR004014">
    <property type="entry name" value="ATPase_P-typ_cation-transptr_N"/>
</dbReference>
<dbReference type="SUPFAM" id="SSF81653">
    <property type="entry name" value="Calcium ATPase, transduction domain A"/>
    <property type="match status" value="1"/>
</dbReference>
<evidence type="ECO:0000313" key="11">
    <source>
        <dbReference type="EMBL" id="MCL7942230.1"/>
    </source>
</evidence>
<feature type="transmembrane region" description="Helical" evidence="9">
    <location>
        <begin position="808"/>
        <end position="827"/>
    </location>
</feature>
<dbReference type="Pfam" id="PF00689">
    <property type="entry name" value="Cation_ATPase_C"/>
    <property type="match status" value="1"/>
</dbReference>
<evidence type="ECO:0000256" key="8">
    <source>
        <dbReference type="ARBA" id="ARBA00023136"/>
    </source>
</evidence>
<keyword evidence="8 9" id="KW-0472">Membrane</keyword>
<dbReference type="PANTHER" id="PTHR43294">
    <property type="entry name" value="SODIUM/POTASSIUM-TRANSPORTING ATPASE SUBUNIT ALPHA"/>
    <property type="match status" value="1"/>
</dbReference>
<evidence type="ECO:0000256" key="5">
    <source>
        <dbReference type="ARBA" id="ARBA00022840"/>
    </source>
</evidence>
<organism evidence="11 12">
    <name type="scientific">Halomonas gemina</name>
    <dbReference type="NCBI Taxonomy" id="2945105"/>
    <lineage>
        <taxon>Bacteria</taxon>
        <taxon>Pseudomonadati</taxon>
        <taxon>Pseudomonadota</taxon>
        <taxon>Gammaproteobacteria</taxon>
        <taxon>Oceanospirillales</taxon>
        <taxon>Halomonadaceae</taxon>
        <taxon>Halomonas</taxon>
    </lineage>
</organism>
<dbReference type="InterPro" id="IPR059000">
    <property type="entry name" value="ATPase_P-type_domA"/>
</dbReference>
<sequence length="912" mass="98550">MQRERCERSSEKRDAPVWHSQEPAAVLYGLAASEQGLTAEQVMDRLARHGHNRLPVPPHSGPLRRFLRQFHNVLIYVLLAAALGTALLQHWVDTGVILGVVLINAIVGFLQEGKAEQALAAIRGMLSPRAVVMRDGKRRTVPAQELVPGDLVFLQAGDRVPADLRLLRSHNLRIDEAMLTGESVAVDKQTAAVDANADLGDRRCMAFSGTLVAFGQGRGVVVGTGAHTEIGHISTLLGEVETLTTPLLRDIASFGRWLSGAIVVLAAITFVFGYWGRHYDLLETFLAAVSLAVAAIPEGLPAIMTITLAIGVQRMAQRNAIIRRLPAVETLGSVTTICTDKTGTLTRNEMTVKTLLTAEEHFEVSGVGYQPLGGFRRAGEVVEVAQHPVLAEALRGILLCNDAELQERDGAWQLEGDPTEGALVVAGLKAGLDAREVARRYPRADVIPFESLYKFMVTLHHHHESGQGMLFLKGAPERVLAVCDRERTREGDRPLDRVRWEQRMEAIAARGQRLLAVALKPVDAEHRTLSFPDVEQGGLTLVAVCGLIDPPRDEAIAAVKECQQAGIVVKMITGDHAVTARAIADEIGISTAGGVIPGHALEQVSDADLERLVREVDVFARATPEHKLRLVRALQAGGQVVAMTGDGVNDAPALKRADVGVAMGIKGSEAAREAAAMVLADDNFASIAHAVEEGRTVYDNLRKAILYILPTNGGEALTIMAAVLLGVTLPLLPAQVLWVNMVTAVTLSLALAFEPAEPGVMRRRPRDPGTPILSGFLIWRVLFVSLLLLAGTFGHFLWMEQRGVEIELARTVAINALVMGEVAYLFNSRYILEPACNRAGLLGSRAVLIAVGVLVVLQGLFTYAPPLQFLFGTTPLGAKEWASILAFGVVLFALVELEKALFKRRERVGSRE</sequence>